<organism evidence="1 2">
    <name type="scientific">Streptacidiphilus cavernicola</name>
    <dbReference type="NCBI Taxonomy" id="3342716"/>
    <lineage>
        <taxon>Bacteria</taxon>
        <taxon>Bacillati</taxon>
        <taxon>Actinomycetota</taxon>
        <taxon>Actinomycetes</taxon>
        <taxon>Kitasatosporales</taxon>
        <taxon>Streptomycetaceae</taxon>
        <taxon>Streptacidiphilus</taxon>
    </lineage>
</organism>
<protein>
    <submittedName>
        <fullName evidence="1">Uncharacterized protein</fullName>
    </submittedName>
</protein>
<dbReference type="EMBL" id="JBHEZZ010000019">
    <property type="protein sequence ID" value="MFC1405297.1"/>
    <property type="molecule type" value="Genomic_DNA"/>
</dbReference>
<evidence type="ECO:0000313" key="2">
    <source>
        <dbReference type="Proteomes" id="UP001592528"/>
    </source>
</evidence>
<proteinExistence type="predicted"/>
<dbReference type="Proteomes" id="UP001592528">
    <property type="component" value="Unassembled WGS sequence"/>
</dbReference>
<keyword evidence="2" id="KW-1185">Reference proteome</keyword>
<dbReference type="RefSeq" id="WP_030258319.1">
    <property type="nucleotide sequence ID" value="NZ_JBHEZZ010000019.1"/>
</dbReference>
<comment type="caution">
    <text evidence="1">The sequence shown here is derived from an EMBL/GenBank/DDBJ whole genome shotgun (WGS) entry which is preliminary data.</text>
</comment>
<evidence type="ECO:0000313" key="1">
    <source>
        <dbReference type="EMBL" id="MFC1405297.1"/>
    </source>
</evidence>
<reference evidence="1 2" key="1">
    <citation type="submission" date="2024-09" db="EMBL/GenBank/DDBJ databases">
        <authorList>
            <person name="Lee S.D."/>
        </authorList>
    </citation>
    <scope>NUCLEOTIDE SEQUENCE [LARGE SCALE GENOMIC DNA]</scope>
    <source>
        <strain evidence="1 2">N1-5</strain>
    </source>
</reference>
<accession>A0ABV6UV28</accession>
<name>A0ABV6UV28_9ACTN</name>
<sequence length="66" mass="7549">MIGRRPWQHLDLHSLEPGAQQHPPPLLWRSAPGRFALDHASSIATQYGLQHQLRSINNIRNSKEFA</sequence>
<gene>
    <name evidence="1" type="ORF">ACEZDJ_28840</name>
</gene>